<name>A0ABD1N7Q3_9FABA</name>
<sequence>MPCLALVFEPLSFSVCWSIGDGCTDLATWLSFLFIFSLCEKQLFLFECKCLCMEMLCPYYMDF</sequence>
<dbReference type="Proteomes" id="UP001603857">
    <property type="component" value="Unassembled WGS sequence"/>
</dbReference>
<organism evidence="1 2">
    <name type="scientific">Flemingia macrophylla</name>
    <dbReference type="NCBI Taxonomy" id="520843"/>
    <lineage>
        <taxon>Eukaryota</taxon>
        <taxon>Viridiplantae</taxon>
        <taxon>Streptophyta</taxon>
        <taxon>Embryophyta</taxon>
        <taxon>Tracheophyta</taxon>
        <taxon>Spermatophyta</taxon>
        <taxon>Magnoliopsida</taxon>
        <taxon>eudicotyledons</taxon>
        <taxon>Gunneridae</taxon>
        <taxon>Pentapetalae</taxon>
        <taxon>rosids</taxon>
        <taxon>fabids</taxon>
        <taxon>Fabales</taxon>
        <taxon>Fabaceae</taxon>
        <taxon>Papilionoideae</taxon>
        <taxon>50 kb inversion clade</taxon>
        <taxon>NPAAA clade</taxon>
        <taxon>indigoferoid/millettioid clade</taxon>
        <taxon>Phaseoleae</taxon>
        <taxon>Flemingia</taxon>
    </lineage>
</organism>
<keyword evidence="2" id="KW-1185">Reference proteome</keyword>
<comment type="caution">
    <text evidence="1">The sequence shown here is derived from an EMBL/GenBank/DDBJ whole genome shotgun (WGS) entry which is preliminary data.</text>
</comment>
<accession>A0ABD1N7Q3</accession>
<proteinExistence type="predicted"/>
<evidence type="ECO:0000313" key="2">
    <source>
        <dbReference type="Proteomes" id="UP001603857"/>
    </source>
</evidence>
<dbReference type="EMBL" id="JBGMDY010000002">
    <property type="protein sequence ID" value="KAL2344121.1"/>
    <property type="molecule type" value="Genomic_DNA"/>
</dbReference>
<evidence type="ECO:0000313" key="1">
    <source>
        <dbReference type="EMBL" id="KAL2344121.1"/>
    </source>
</evidence>
<gene>
    <name evidence="1" type="ORF">Fmac_005406</name>
</gene>
<protein>
    <submittedName>
        <fullName evidence="1">Uncharacterized protein</fullName>
    </submittedName>
</protein>
<reference evidence="1 2" key="1">
    <citation type="submission" date="2024-08" db="EMBL/GenBank/DDBJ databases">
        <title>Insights into the chromosomal genome structure of Flemingia macrophylla.</title>
        <authorList>
            <person name="Ding Y."/>
            <person name="Zhao Y."/>
            <person name="Bi W."/>
            <person name="Wu M."/>
            <person name="Zhao G."/>
            <person name="Gong Y."/>
            <person name="Li W."/>
            <person name="Zhang P."/>
        </authorList>
    </citation>
    <scope>NUCLEOTIDE SEQUENCE [LARGE SCALE GENOMIC DNA]</scope>
    <source>
        <strain evidence="1">DYQJB</strain>
        <tissue evidence="1">Leaf</tissue>
    </source>
</reference>
<dbReference type="AlphaFoldDB" id="A0ABD1N7Q3"/>